<dbReference type="PROSITE" id="PS50112">
    <property type="entry name" value="PAS"/>
    <property type="match status" value="1"/>
</dbReference>
<dbReference type="Proteomes" id="UP000245647">
    <property type="component" value="Unassembled WGS sequence"/>
</dbReference>
<dbReference type="PANTHER" id="PTHR46663">
    <property type="entry name" value="DIGUANYLATE CYCLASE DGCT-RELATED"/>
    <property type="match status" value="1"/>
</dbReference>
<dbReference type="Gene3D" id="3.30.450.20">
    <property type="entry name" value="PAS domain"/>
    <property type="match status" value="1"/>
</dbReference>
<dbReference type="PROSITE" id="PS50113">
    <property type="entry name" value="PAC"/>
    <property type="match status" value="1"/>
</dbReference>
<dbReference type="OrthoDB" id="6231665at2"/>
<accession>A0A2U2PC16</accession>
<evidence type="ECO:0000313" key="4">
    <source>
        <dbReference type="EMBL" id="PWG78905.1"/>
    </source>
</evidence>
<reference evidence="4 5" key="1">
    <citation type="submission" date="2018-04" db="EMBL/GenBank/DDBJ databases">
        <title>Pedobacter chongqingensis sp. nov., isolated from a rottenly hemp rope.</title>
        <authorList>
            <person name="Cai Y."/>
        </authorList>
    </citation>
    <scope>NUCLEOTIDE SEQUENCE [LARGE SCALE GENOMIC DNA]</scope>
    <source>
        <strain evidence="4 5">FJ4-8</strain>
    </source>
</reference>
<feature type="domain" description="PAC" evidence="3">
    <location>
        <begin position="183"/>
        <end position="235"/>
    </location>
</feature>
<feature type="domain" description="PAS" evidence="2">
    <location>
        <begin position="111"/>
        <end position="162"/>
    </location>
</feature>
<dbReference type="CDD" id="cd00130">
    <property type="entry name" value="PAS"/>
    <property type="match status" value="1"/>
</dbReference>
<evidence type="ECO:0000256" key="1">
    <source>
        <dbReference type="SAM" id="Phobius"/>
    </source>
</evidence>
<feature type="transmembrane region" description="Helical" evidence="1">
    <location>
        <begin position="21"/>
        <end position="39"/>
    </location>
</feature>
<keyword evidence="5" id="KW-1185">Reference proteome</keyword>
<name>A0A2U2PC16_9SPHI</name>
<feature type="transmembrane region" description="Helical" evidence="1">
    <location>
        <begin position="59"/>
        <end position="77"/>
    </location>
</feature>
<evidence type="ECO:0000259" key="2">
    <source>
        <dbReference type="PROSITE" id="PS50112"/>
    </source>
</evidence>
<dbReference type="AlphaFoldDB" id="A0A2U2PC16"/>
<dbReference type="InterPro" id="IPR052163">
    <property type="entry name" value="DGC-Regulatory_Protein"/>
</dbReference>
<keyword evidence="1" id="KW-0812">Transmembrane</keyword>
<proteinExistence type="predicted"/>
<dbReference type="NCBIfam" id="TIGR00229">
    <property type="entry name" value="sensory_box"/>
    <property type="match status" value="1"/>
</dbReference>
<evidence type="ECO:0000313" key="5">
    <source>
        <dbReference type="Proteomes" id="UP000245647"/>
    </source>
</evidence>
<dbReference type="PANTHER" id="PTHR46663:SF3">
    <property type="entry name" value="SLL0267 PROTEIN"/>
    <property type="match status" value="1"/>
</dbReference>
<dbReference type="SMART" id="SM00091">
    <property type="entry name" value="PAS"/>
    <property type="match status" value="1"/>
</dbReference>
<dbReference type="InterPro" id="IPR035965">
    <property type="entry name" value="PAS-like_dom_sf"/>
</dbReference>
<dbReference type="RefSeq" id="WP_109417542.1">
    <property type="nucleotide sequence ID" value="NZ_QEAS01000019.1"/>
</dbReference>
<dbReference type="InterPro" id="IPR000700">
    <property type="entry name" value="PAS-assoc_C"/>
</dbReference>
<sequence length="312" mass="35437">MKGKKYNSPAKSNFLTLKVSRPLKITVLYVTVSIIWILTSDPLVSVLAQKGISLQALNSGKGIFFILLTGWLLFVTIKKQYVSLQELHESDQCLKQELENKIIIIQRSLAENKRLADVIDRINNIVIITNSEGLITWVNRAFEKFTGYSFEEARGKKPDFLHGTGSGMEELNNSQPWDNKDFFSMEALHYTKQGEEYWVKINVTSVYNSQSTVESFILVHDIITEQKIREEKIKEQNNILRKIAWANSHAIRKSVASILGLTYLIKESQSPYELAELNNLLEQSATDLDSAIRIIAKDINTGENDTPPNIMA</sequence>
<dbReference type="InterPro" id="IPR001610">
    <property type="entry name" value="PAC"/>
</dbReference>
<keyword evidence="1" id="KW-1133">Transmembrane helix</keyword>
<evidence type="ECO:0000259" key="3">
    <source>
        <dbReference type="PROSITE" id="PS50113"/>
    </source>
</evidence>
<dbReference type="Pfam" id="PF13426">
    <property type="entry name" value="PAS_9"/>
    <property type="match status" value="1"/>
</dbReference>
<organism evidence="4 5">
    <name type="scientific">Pararcticibacter amylolyticus</name>
    <dbReference type="NCBI Taxonomy" id="2173175"/>
    <lineage>
        <taxon>Bacteria</taxon>
        <taxon>Pseudomonadati</taxon>
        <taxon>Bacteroidota</taxon>
        <taxon>Sphingobacteriia</taxon>
        <taxon>Sphingobacteriales</taxon>
        <taxon>Sphingobacteriaceae</taxon>
        <taxon>Pararcticibacter</taxon>
    </lineage>
</organism>
<evidence type="ECO:0008006" key="6">
    <source>
        <dbReference type="Google" id="ProtNLM"/>
    </source>
</evidence>
<dbReference type="SUPFAM" id="SSF55785">
    <property type="entry name" value="PYP-like sensor domain (PAS domain)"/>
    <property type="match status" value="1"/>
</dbReference>
<keyword evidence="1" id="KW-0472">Membrane</keyword>
<dbReference type="InterPro" id="IPR000014">
    <property type="entry name" value="PAS"/>
</dbReference>
<dbReference type="SMART" id="SM00086">
    <property type="entry name" value="PAC"/>
    <property type="match status" value="1"/>
</dbReference>
<comment type="caution">
    <text evidence="4">The sequence shown here is derived from an EMBL/GenBank/DDBJ whole genome shotgun (WGS) entry which is preliminary data.</text>
</comment>
<dbReference type="EMBL" id="QEAS01000019">
    <property type="protein sequence ID" value="PWG78905.1"/>
    <property type="molecule type" value="Genomic_DNA"/>
</dbReference>
<protein>
    <recommendedName>
        <fullName evidence="6">PAS domain-containing protein</fullName>
    </recommendedName>
</protein>
<gene>
    <name evidence="4" type="ORF">DDR33_19825</name>
</gene>